<dbReference type="Proteomes" id="UP000030711">
    <property type="component" value="Unassembled WGS sequence"/>
</dbReference>
<sequence>MQQKVRSRQTGIKLSKWSRKSLVALMKIIIPSLSKSKHILILLDTKRKNFIYNSSQHILCHKLMYKKKRV</sequence>
<dbReference type="AlphaFoldDB" id="A0A058ZU40"/>
<dbReference type="EMBL" id="MU848706">
    <property type="protein sequence ID" value="KAK2632145.1"/>
    <property type="molecule type" value="Genomic_DNA"/>
</dbReference>
<dbReference type="EMBL" id="KK199222">
    <property type="protein sequence ID" value="KCW44550.1"/>
    <property type="molecule type" value="Genomic_DNA"/>
</dbReference>
<evidence type="ECO:0000313" key="3">
    <source>
        <dbReference type="Proteomes" id="UP000030711"/>
    </source>
</evidence>
<reference evidence="2" key="1">
    <citation type="submission" date="2013-07" db="EMBL/GenBank/DDBJ databases">
        <title>The genome of Eucalyptus grandis.</title>
        <authorList>
            <person name="Schmutz J."/>
            <person name="Hayes R."/>
            <person name="Myburg A."/>
            <person name="Tuskan G."/>
            <person name="Grattapaglia D."/>
            <person name="Rokhsar D.S."/>
        </authorList>
    </citation>
    <scope>NUCLEOTIDE SEQUENCE</scope>
    <source>
        <tissue evidence="2">Leaf extractions</tissue>
    </source>
</reference>
<proteinExistence type="predicted"/>
<reference evidence="1" key="2">
    <citation type="journal article" date="2014" name="Nature">
        <title>The genome of Eucalyptus grandis.</title>
        <authorList>
            <person name="Myburg A.A."/>
            <person name="Grattapaglia D."/>
            <person name="Tuskan G.A."/>
            <person name="Hellsten U."/>
            <person name="Hayes R.D."/>
            <person name="Grimwood J."/>
            <person name="Jenkins J."/>
            <person name="Lindquist E."/>
            <person name="Tice H."/>
            <person name="Bauer D."/>
            <person name="Goodstein D.M."/>
            <person name="Dubchak I."/>
            <person name="Poliakov A."/>
            <person name="Mizrachi E."/>
            <person name="Kullan A.R."/>
            <person name="Hussey S.G."/>
            <person name="Pinard D."/>
            <person name="van der Merwe K."/>
            <person name="Singh P."/>
            <person name="van Jaarsveld I."/>
            <person name="Silva-Junior O.B."/>
            <person name="Togawa R.C."/>
            <person name="Pappas M.R."/>
            <person name="Faria D.A."/>
            <person name="Sansaloni C.P."/>
            <person name="Petroli C.D."/>
            <person name="Yang X."/>
            <person name="Ranjan P."/>
            <person name="Tschaplinski T.J."/>
            <person name="Ye C.Y."/>
            <person name="Li T."/>
            <person name="Sterck L."/>
            <person name="Vanneste K."/>
            <person name="Murat F."/>
            <person name="Soler M."/>
            <person name="Clemente H.S."/>
            <person name="Saidi N."/>
            <person name="Cassan-Wang H."/>
            <person name="Dunand C."/>
            <person name="Hefer C.A."/>
            <person name="Bornberg-Bauer E."/>
            <person name="Kersting A.R."/>
            <person name="Vining K."/>
            <person name="Amarasinghe V."/>
            <person name="Ranik M."/>
            <person name="Naithani S."/>
            <person name="Elser J."/>
            <person name="Boyd A.E."/>
            <person name="Liston A."/>
            <person name="Spatafora J.W."/>
            <person name="Dharmwardhana P."/>
            <person name="Raja R."/>
            <person name="Sullivan C."/>
            <person name="Romanel E."/>
            <person name="Alves-Ferreira M."/>
            <person name="Kulheim C."/>
            <person name="Foley W."/>
            <person name="Carocha V."/>
            <person name="Paiva J."/>
            <person name="Kudrna D."/>
            <person name="Brommonschenkel S.H."/>
            <person name="Pasquali G."/>
            <person name="Byrne M."/>
            <person name="Rigault P."/>
            <person name="Tibbits J."/>
            <person name="Spokevicius A."/>
            <person name="Jones R.C."/>
            <person name="Steane D.A."/>
            <person name="Vaillancourt R.E."/>
            <person name="Potts B.M."/>
            <person name="Joubert F."/>
            <person name="Barry K."/>
            <person name="Pappas G.J."/>
            <person name="Strauss S.H."/>
            <person name="Jaiswal P."/>
            <person name="Grima-Pettenati J."/>
            <person name="Salse J."/>
            <person name="Van de Peer Y."/>
            <person name="Rokhsar D.S."/>
            <person name="Schmutz J."/>
        </authorList>
    </citation>
    <scope>NUCLEOTIDE SEQUENCE</scope>
    <source>
        <tissue evidence="1">Leaf extractions</tissue>
    </source>
</reference>
<reference evidence="1" key="4">
    <citation type="submission" date="2023-07" db="EMBL/GenBank/DDBJ databases">
        <authorList>
            <person name="Myburg A.A."/>
            <person name="Grattapaglia D."/>
            <person name="Tuskan G.A."/>
            <person name="Hellsten U."/>
            <person name="Hayes R.D."/>
            <person name="Grimwood J."/>
            <person name="Jenkins J."/>
            <person name="Lindquist E."/>
            <person name="Tice H."/>
            <person name="Bauer D."/>
            <person name="Goodstein D.M."/>
            <person name="Dubchak I."/>
            <person name="Poliakov A."/>
            <person name="Mizrachi E."/>
            <person name="Kullan A.R."/>
            <person name="Hussey S.G."/>
            <person name="Pinard D."/>
            <person name="Van D.M."/>
            <person name="Singh P."/>
            <person name="Van J.I."/>
            <person name="Silva-Junior O.B."/>
            <person name="Togawa R.C."/>
            <person name="Pappas M.R."/>
            <person name="Faria D.A."/>
            <person name="Sansaloni C.P."/>
            <person name="Petroli C.D."/>
            <person name="Yang X."/>
            <person name="Ranjan P."/>
            <person name="Tschaplinski T.J."/>
            <person name="Ye C.Y."/>
            <person name="Li T."/>
            <person name="Sterck L."/>
            <person name="Vanneste K."/>
            <person name="Murat F."/>
            <person name="Soler M."/>
            <person name="Clemente H.S."/>
            <person name="Saidi N."/>
            <person name="Cassan-Wang H."/>
            <person name="Dunand C."/>
            <person name="Hefer C.A."/>
            <person name="Bornberg-Bauer E."/>
            <person name="Kersting A.R."/>
            <person name="Vining K."/>
            <person name="Amarasinghe V."/>
            <person name="Ranik M."/>
            <person name="Naithani S."/>
            <person name="Elser J."/>
            <person name="Boyd A.E."/>
            <person name="Liston A."/>
            <person name="Spatafora J.W."/>
            <person name="Dharmwardhana P."/>
            <person name="Raja R."/>
            <person name="Sullivan C."/>
            <person name="Romanel E."/>
            <person name="Alves-Ferreira M."/>
            <person name="Kulheim C."/>
            <person name="Foley W."/>
            <person name="Carocha V."/>
            <person name="Paiva J."/>
            <person name="Kudrna D."/>
            <person name="Brommonschenkel S.H."/>
            <person name="Pasquali G."/>
            <person name="Byrne M."/>
            <person name="Rigault P."/>
            <person name="Tibbits J."/>
            <person name="Spokevicius A."/>
            <person name="Jones R.C."/>
            <person name="Steane D.A."/>
            <person name="Vaillancourt R.E."/>
            <person name="Potts B.M."/>
            <person name="Joubert F."/>
            <person name="Barry K."/>
            <person name="Pappas G.J."/>
            <person name="Strauss S.H."/>
            <person name="Jaiswal P."/>
            <person name="Grima-Pettenati J."/>
            <person name="Salse J."/>
            <person name="Van D.P."/>
            <person name="Rokhsar D.S."/>
            <person name="Schmutz J."/>
        </authorList>
    </citation>
    <scope>NUCLEOTIDE SEQUENCE</scope>
    <source>
        <tissue evidence="1">Leaf extractions</tissue>
    </source>
</reference>
<dbReference type="Gramene" id="KCW44550">
    <property type="protein sequence ID" value="KCW44550"/>
    <property type="gene ID" value="EUGRSUZ_L01944"/>
</dbReference>
<evidence type="ECO:0000313" key="2">
    <source>
        <dbReference type="EMBL" id="KCW44550.1"/>
    </source>
</evidence>
<name>A0A058ZU40_EUCGR</name>
<protein>
    <submittedName>
        <fullName evidence="2">Uncharacterized protein</fullName>
    </submittedName>
</protein>
<accession>A0A058ZU40</accession>
<keyword evidence="3" id="KW-1185">Reference proteome</keyword>
<dbReference type="InParanoid" id="A0A058ZU40"/>
<gene>
    <name evidence="2" type="ORF">EUGRSUZ_L01944</name>
</gene>
<evidence type="ECO:0000313" key="1">
    <source>
        <dbReference type="EMBL" id="KAK2632145.1"/>
    </source>
</evidence>
<organism evidence="2">
    <name type="scientific">Eucalyptus grandis</name>
    <name type="common">Flooded gum</name>
    <dbReference type="NCBI Taxonomy" id="71139"/>
    <lineage>
        <taxon>Eukaryota</taxon>
        <taxon>Viridiplantae</taxon>
        <taxon>Streptophyta</taxon>
        <taxon>Embryophyta</taxon>
        <taxon>Tracheophyta</taxon>
        <taxon>Spermatophyta</taxon>
        <taxon>Magnoliopsida</taxon>
        <taxon>eudicotyledons</taxon>
        <taxon>Gunneridae</taxon>
        <taxon>Pentapetalae</taxon>
        <taxon>rosids</taxon>
        <taxon>malvids</taxon>
        <taxon>Myrtales</taxon>
        <taxon>Myrtaceae</taxon>
        <taxon>Myrtoideae</taxon>
        <taxon>Eucalypteae</taxon>
        <taxon>Eucalyptus</taxon>
    </lineage>
</organism>
<reference evidence="1" key="3">
    <citation type="submission" date="2023-04" db="EMBL/GenBank/DDBJ databases">
        <title>WGS assembly of Eucalyptus grandis.</title>
        <authorList>
            <person name="Myburg A."/>
            <person name="Grattapaglia D."/>
            <person name="Tuskan G."/>
            <person name="Hellsten U."/>
            <person name="Hayes R."/>
            <person name="Grimwood J."/>
            <person name="Jenkins J."/>
            <person name="Lindquist E."/>
            <person name="Tice H."/>
            <person name="Bauer D."/>
            <person name="Goodstein D."/>
            <person name="Dubchak I."/>
            <person name="Poliakov A."/>
            <person name="Mizrachi E."/>
            <person name="Kullan A."/>
            <person name="Hussey S."/>
            <person name="Pinard D."/>
            <person name="Van D."/>
            <person name="Singh P."/>
            <person name="Van J."/>
            <person name="Silva-Junior O."/>
            <person name="Togawa R."/>
            <person name="Pappas M."/>
            <person name="Faria D."/>
            <person name="Sansaloni C."/>
            <person name="Petroli C."/>
            <person name="Yang X."/>
            <person name="Ranjan P."/>
            <person name="Tschaplinski T."/>
            <person name="Ye C."/>
            <person name="Li T."/>
            <person name="Sterck L."/>
            <person name="Vanneste K."/>
            <person name="Murat F."/>
            <person name="Soler M."/>
            <person name="Clemente H."/>
            <person name="Saidi N."/>
            <person name="Cassan-Wang H."/>
            <person name="Dunand C."/>
            <person name="Hefer C."/>
            <person name="Bornberg-Bauer E."/>
            <person name="Kersting A."/>
            <person name="Vining K."/>
            <person name="Amarasinghe V."/>
            <person name="Ranik M."/>
            <person name="Naithani S."/>
            <person name="Elser J."/>
            <person name="Boyd A."/>
            <person name="Liston A."/>
            <person name="Spatafora J."/>
            <person name="Dharmwardhana P."/>
            <person name="Raja R."/>
            <person name="Sullivan C."/>
            <person name="Romanel E."/>
            <person name="Alves-Ferreira M."/>
            <person name="Kulheim C."/>
            <person name="Foley W."/>
            <person name="Carocha V."/>
            <person name="Paiva J."/>
            <person name="Kudrna D."/>
            <person name="Brommonschenkel S."/>
            <person name="Pasquali G."/>
            <person name="Byrne M."/>
            <person name="Rigault P."/>
            <person name="Tibbits J."/>
            <person name="Spokevicius A."/>
            <person name="Jones R."/>
            <person name="Steane D."/>
            <person name="Vaillancourt R."/>
            <person name="Potts B."/>
            <person name="Joubert F."/>
            <person name="Barry K."/>
            <person name="Pappas G."/>
            <person name="Strauss S."/>
            <person name="Jaiswal P."/>
            <person name="Grima-Pettenati J."/>
            <person name="Salse J."/>
            <person name="Van D."/>
            <person name="Rokhsar D."/>
            <person name="Schmutz J."/>
        </authorList>
    </citation>
    <scope>NUCLEOTIDE SEQUENCE</scope>
    <source>
        <tissue evidence="1">Leaf extractions</tissue>
    </source>
</reference>